<proteinExistence type="predicted"/>
<dbReference type="Proteomes" id="UP001367030">
    <property type="component" value="Unassembled WGS sequence"/>
</dbReference>
<accession>A0ABU8X3E5</accession>
<feature type="domain" description="CNP1-like uncharacterised" evidence="1">
    <location>
        <begin position="5"/>
        <end position="136"/>
    </location>
</feature>
<reference evidence="2 3" key="1">
    <citation type="submission" date="2024-03" db="EMBL/GenBank/DDBJ databases">
        <title>Novel species of the genus Variovorax.</title>
        <authorList>
            <person name="Liu Q."/>
            <person name="Xin Y.-H."/>
        </authorList>
    </citation>
    <scope>NUCLEOTIDE SEQUENCE [LARGE SCALE GENOMIC DNA]</scope>
    <source>
        <strain evidence="2 3">KACC 18901</strain>
    </source>
</reference>
<keyword evidence="3" id="KW-1185">Reference proteome</keyword>
<dbReference type="RefSeq" id="WP_340334395.1">
    <property type="nucleotide sequence ID" value="NZ_JBBKZS010000002.1"/>
</dbReference>
<dbReference type="EMBL" id="JBBKZS010000002">
    <property type="protein sequence ID" value="MEJ8854328.1"/>
    <property type="molecule type" value="Genomic_DNA"/>
</dbReference>
<name>A0ABU8X3E5_9BURK</name>
<evidence type="ECO:0000313" key="3">
    <source>
        <dbReference type="Proteomes" id="UP001367030"/>
    </source>
</evidence>
<sequence length="143" mass="16167">MTASDVEWKETDVPPPPAFAEGRAIPIEMPTRSALNFSVDPETIVITNDGVVRYVVLSRSQQGGAFNAYYEGVRCSTDEVKTYARFNDGKWVEAKDPEWKPYRQIKSGYVSRLTYQGLCRGHGPQVSVRETVQLLRKPVREVE</sequence>
<dbReference type="Pfam" id="PF08750">
    <property type="entry name" value="CNP1"/>
    <property type="match status" value="1"/>
</dbReference>
<gene>
    <name evidence="2" type="ORF">WKW79_07095</name>
</gene>
<protein>
    <submittedName>
        <fullName evidence="2">CNP1-like family protein</fullName>
    </submittedName>
</protein>
<evidence type="ECO:0000313" key="2">
    <source>
        <dbReference type="EMBL" id="MEJ8854328.1"/>
    </source>
</evidence>
<dbReference type="InterPro" id="IPR014861">
    <property type="entry name" value="CNP1-like_dom"/>
</dbReference>
<organism evidence="2 3">
    <name type="scientific">Variovorax robiniae</name>
    <dbReference type="NCBI Taxonomy" id="1836199"/>
    <lineage>
        <taxon>Bacteria</taxon>
        <taxon>Pseudomonadati</taxon>
        <taxon>Pseudomonadota</taxon>
        <taxon>Betaproteobacteria</taxon>
        <taxon>Burkholderiales</taxon>
        <taxon>Comamonadaceae</taxon>
        <taxon>Variovorax</taxon>
    </lineage>
</organism>
<evidence type="ECO:0000259" key="1">
    <source>
        <dbReference type="Pfam" id="PF08750"/>
    </source>
</evidence>
<comment type="caution">
    <text evidence="2">The sequence shown here is derived from an EMBL/GenBank/DDBJ whole genome shotgun (WGS) entry which is preliminary data.</text>
</comment>